<dbReference type="FunFam" id="3.40.50.300:FF:000385">
    <property type="entry name" value="Structural maintenance of chromosomes 2"/>
    <property type="match status" value="1"/>
</dbReference>
<evidence type="ECO:0000313" key="15">
    <source>
        <dbReference type="EnsemblMetazoa" id="XP_014250224.1"/>
    </source>
</evidence>
<evidence type="ECO:0000313" key="16">
    <source>
        <dbReference type="Proteomes" id="UP000494040"/>
    </source>
</evidence>
<dbReference type="OrthoDB" id="10255539at2759"/>
<dbReference type="FunFam" id="3.40.50.300:FF:000278">
    <property type="entry name" value="Structural maintenance of chromosomes 2"/>
    <property type="match status" value="1"/>
</dbReference>
<evidence type="ECO:0000256" key="4">
    <source>
        <dbReference type="ARBA" id="ARBA00022741"/>
    </source>
</evidence>
<dbReference type="GO" id="GO:0005634">
    <property type="term" value="C:nucleus"/>
    <property type="evidence" value="ECO:0007669"/>
    <property type="project" value="UniProtKB-SubCell"/>
</dbReference>
<keyword evidence="9 12" id="KW-0539">Nucleus</keyword>
<keyword evidence="7 13" id="KW-0175">Coiled coil</keyword>
<accession>A0A8I6RUD0</accession>
<reference evidence="15" key="1">
    <citation type="submission" date="2022-01" db="UniProtKB">
        <authorList>
            <consortium name="EnsemblMetazoa"/>
        </authorList>
    </citation>
    <scope>IDENTIFICATION</scope>
</reference>
<evidence type="ECO:0000256" key="7">
    <source>
        <dbReference type="ARBA" id="ARBA00023054"/>
    </source>
</evidence>
<keyword evidence="10" id="KW-0131">Cell cycle</keyword>
<keyword evidence="16" id="KW-1185">Reference proteome</keyword>
<dbReference type="GeneID" id="106667070"/>
<dbReference type="SMART" id="SM00968">
    <property type="entry name" value="SMC_hinge"/>
    <property type="match status" value="1"/>
</dbReference>
<evidence type="ECO:0000256" key="9">
    <source>
        <dbReference type="ARBA" id="ARBA00023242"/>
    </source>
</evidence>
<dbReference type="EnsemblMetazoa" id="XM_014394738.2">
    <property type="protein sequence ID" value="XP_014250224.1"/>
    <property type="gene ID" value="LOC106667070"/>
</dbReference>
<feature type="coiled-coil region" evidence="13">
    <location>
        <begin position="847"/>
        <end position="909"/>
    </location>
</feature>
<dbReference type="Pfam" id="PF06470">
    <property type="entry name" value="SMC_hinge"/>
    <property type="match status" value="1"/>
</dbReference>
<dbReference type="RefSeq" id="XP_014250224.1">
    <property type="nucleotide sequence ID" value="XM_014394738.2"/>
</dbReference>
<comment type="function">
    <text evidence="11">Central component of the condensin complex, a complex required for conversion of interphase chromatin into mitotic-like condense chromosomes. The condensin complex probably introduces positive supercoils into relaxed DNA in the presence of type I topoisomerases and converts nicked DNA into positive knotted forms in the presence of type II topoisomerases.</text>
</comment>
<dbReference type="Gene3D" id="3.30.70.1620">
    <property type="match status" value="1"/>
</dbReference>
<evidence type="ECO:0000256" key="13">
    <source>
        <dbReference type="SAM" id="Coils"/>
    </source>
</evidence>
<evidence type="ECO:0000256" key="8">
    <source>
        <dbReference type="ARBA" id="ARBA00023067"/>
    </source>
</evidence>
<feature type="coiled-coil region" evidence="13">
    <location>
        <begin position="395"/>
        <end position="495"/>
    </location>
</feature>
<dbReference type="Gene3D" id="1.20.1060.20">
    <property type="match status" value="1"/>
</dbReference>
<dbReference type="PANTHER" id="PTHR43977">
    <property type="entry name" value="STRUCTURAL MAINTENANCE OF CHROMOSOMES PROTEIN 3"/>
    <property type="match status" value="1"/>
</dbReference>
<evidence type="ECO:0000256" key="5">
    <source>
        <dbReference type="ARBA" id="ARBA00022776"/>
    </source>
</evidence>
<keyword evidence="6" id="KW-0067">ATP-binding</keyword>
<dbReference type="CTD" id="10592"/>
<dbReference type="GO" id="GO:0030261">
    <property type="term" value="P:chromosome condensation"/>
    <property type="evidence" value="ECO:0007669"/>
    <property type="project" value="UniProtKB-KW"/>
</dbReference>
<evidence type="ECO:0000256" key="3">
    <source>
        <dbReference type="ARBA" id="ARBA00022618"/>
    </source>
</evidence>
<dbReference type="PIRSF" id="PIRSF005719">
    <property type="entry name" value="SMC"/>
    <property type="match status" value="1"/>
</dbReference>
<evidence type="ECO:0000256" key="2">
    <source>
        <dbReference type="ARBA" id="ARBA00005231"/>
    </source>
</evidence>
<dbReference type="KEGG" id="clec:106667070"/>
<dbReference type="InterPro" id="IPR036277">
    <property type="entry name" value="SMC_hinge_sf"/>
</dbReference>
<evidence type="ECO:0000256" key="1">
    <source>
        <dbReference type="ARBA" id="ARBA00004123"/>
    </source>
</evidence>
<sequence length="1175" mass="134513">MYIKSVIIDGFKSYGTRTEINGFDREFNAITGLNGTGKSNILDSICFVLGISNLTHVRASSLQDLIYKSGQAGVTKASVTIVFDNKDTSKSPINYEQFEEITVTRQIVVAGKNRYMINGSTVTNKLVNDFFNSVQLNVNNPHFLIMQGRITKVLNMKPPEILSMIEEAAGTRMYENKKLGAQKTIEKKDNKLKEMNEMVNEQINPKMERLKKERNQYLEYQKIQRDLEQYTRIYVAWQVVKTEKFITDSKEQRENTLAKIEEAKKTIEDGKNTIKQLEESIEEGQQKRNKESGGKLEELESKLREVEKFEAIALGKIKSGDQTVKAEKVKCKELEKNLKDDENMLAAKQAELDSVQSVFDTLRETEKRDAEALAAAQDKYQKVSSGLLSSEDGKNATLQEQLMTVKKHVSEKETEMKQCSVEIKSLKTELNNKKPLLKKTEMTFSQDKKNLEVNEKELKVLQANLNKLNYEDGKLESLQDSLKTLDREMRQCQNAVSNFNASFPQLHFKYRDPEPNFDRRKVKGLLCKLFKVKEERFARALEIAAGGKLYNVVVDNELVSSKLIEKGELTRRTTFAPLNKIQGRRFDPNIFQRAEALVGKGNVFPAQTLIEYNPEYEPVMSWAFGQVLVCTTIDAAEKVSCHRDVRRKAITIDGDVFDPSGVVSGGAAEKSQPILLSLMEIMQTEKTLQRKTQEYEKLNKQIQQLMPIASNFDNLKQKFDLRTREIEMLRQRLQQTSHYQLQQELEAIQQSISEKEEIIEECKKELAVKTAKVIELENKLQNLKSIKEKELKSAEAEMKKIKQKSEDSRKQWRQREQEFETLKLVIQELTTSVQTGKEEVLKCQESIKNEQDNTKSLSEELTKTQESVKEMKAKVKAQKDAIGQKNKEIQQMISQKEKLNKMLGEKELECIKEGHAITTLDEKISSAHDYKKNLSKQYKWIKEDREYFGEPNGMYDFNANDPEEAKKKIDQLKEAQEKIGKHVNTKAMDLLSTQEEQFQDVMTKKGIIEEDRSKILDVIGELDLKKREVIQNAWERVNHDFNSILSFLLPSAHAKLKPVDGKDMMDGLEVKVGFGGIWKDSLDELSGGQRSLVALSLILAMLLFKPAPLYILDEVDAALDPSHTQNIGQMLKAHFKQSQFIVVSLKDGMFNNANVLFRTSFVDGMSAVIRTTNKK</sequence>
<dbReference type="Gene3D" id="3.40.50.300">
    <property type="entry name" value="P-loop containing nucleotide triphosphate hydrolases"/>
    <property type="match status" value="2"/>
</dbReference>
<name>A0A8I6RUD0_CIMLE</name>
<dbReference type="InterPro" id="IPR024704">
    <property type="entry name" value="SMC"/>
</dbReference>
<dbReference type="InterPro" id="IPR003395">
    <property type="entry name" value="RecF/RecN/SMC_N"/>
</dbReference>
<evidence type="ECO:0000256" key="10">
    <source>
        <dbReference type="ARBA" id="ARBA00023306"/>
    </source>
</evidence>
<keyword evidence="4" id="KW-0547">Nucleotide-binding</keyword>
<dbReference type="GO" id="GO:0016887">
    <property type="term" value="F:ATP hydrolysis activity"/>
    <property type="evidence" value="ECO:0007669"/>
    <property type="project" value="InterPro"/>
</dbReference>
<evidence type="ECO:0000259" key="14">
    <source>
        <dbReference type="SMART" id="SM00968"/>
    </source>
</evidence>
<dbReference type="Pfam" id="PF02463">
    <property type="entry name" value="SMC_N"/>
    <property type="match status" value="1"/>
</dbReference>
<feature type="coiled-coil region" evidence="13">
    <location>
        <begin position="246"/>
        <end position="287"/>
    </location>
</feature>
<keyword evidence="3" id="KW-0132">Cell division</keyword>
<dbReference type="OMA" id="THNKIAM"/>
<evidence type="ECO:0000256" key="11">
    <source>
        <dbReference type="ARBA" id="ARBA00058936"/>
    </source>
</evidence>
<dbReference type="AlphaFoldDB" id="A0A8I6RUD0"/>
<protein>
    <recommendedName>
        <fullName evidence="12">Structural maintenance of chromosomes protein</fullName>
    </recommendedName>
</protein>
<organism evidence="15 16">
    <name type="scientific">Cimex lectularius</name>
    <name type="common">Bed bug</name>
    <name type="synonym">Acanthia lectularia</name>
    <dbReference type="NCBI Taxonomy" id="79782"/>
    <lineage>
        <taxon>Eukaryota</taxon>
        <taxon>Metazoa</taxon>
        <taxon>Ecdysozoa</taxon>
        <taxon>Arthropoda</taxon>
        <taxon>Hexapoda</taxon>
        <taxon>Insecta</taxon>
        <taxon>Pterygota</taxon>
        <taxon>Neoptera</taxon>
        <taxon>Paraneoptera</taxon>
        <taxon>Hemiptera</taxon>
        <taxon>Heteroptera</taxon>
        <taxon>Panheteroptera</taxon>
        <taxon>Cimicomorpha</taxon>
        <taxon>Cimicidae</taxon>
        <taxon>Cimex</taxon>
    </lineage>
</organism>
<evidence type="ECO:0000256" key="6">
    <source>
        <dbReference type="ARBA" id="ARBA00022840"/>
    </source>
</evidence>
<dbReference type="CDD" id="cd03273">
    <property type="entry name" value="ABC_SMC2_euk"/>
    <property type="match status" value="1"/>
</dbReference>
<dbReference type="InterPro" id="IPR010935">
    <property type="entry name" value="SMC_hinge"/>
</dbReference>
<dbReference type="Proteomes" id="UP000494040">
    <property type="component" value="Unassembled WGS sequence"/>
</dbReference>
<keyword evidence="8" id="KW-0226">DNA condensation</keyword>
<feature type="coiled-coil region" evidence="13">
    <location>
        <begin position="324"/>
        <end position="351"/>
    </location>
</feature>
<evidence type="ECO:0000256" key="12">
    <source>
        <dbReference type="PIRNR" id="PIRNR005719"/>
    </source>
</evidence>
<comment type="similarity">
    <text evidence="2">Belongs to the SMC family. SMC2 subfamily.</text>
</comment>
<proteinExistence type="inferred from homology"/>
<keyword evidence="5" id="KW-0498">Mitosis</keyword>
<dbReference type="GO" id="GO:0051301">
    <property type="term" value="P:cell division"/>
    <property type="evidence" value="ECO:0007669"/>
    <property type="project" value="UniProtKB-KW"/>
</dbReference>
<dbReference type="SUPFAM" id="SSF52540">
    <property type="entry name" value="P-loop containing nucleoside triphosphate hydrolases"/>
    <property type="match status" value="1"/>
</dbReference>
<comment type="subcellular location">
    <subcellularLocation>
        <location evidence="1 12">Nucleus</location>
    </subcellularLocation>
</comment>
<dbReference type="SUPFAM" id="SSF75553">
    <property type="entry name" value="Smc hinge domain"/>
    <property type="match status" value="1"/>
</dbReference>
<feature type="coiled-coil region" evidence="13">
    <location>
        <begin position="741"/>
        <end position="811"/>
    </location>
</feature>
<dbReference type="InterPro" id="IPR027417">
    <property type="entry name" value="P-loop_NTPase"/>
</dbReference>
<dbReference type="InterPro" id="IPR027120">
    <property type="entry name" value="Smc2_ABC"/>
</dbReference>
<dbReference type="GO" id="GO:0005524">
    <property type="term" value="F:ATP binding"/>
    <property type="evidence" value="ECO:0007669"/>
    <property type="project" value="UniProtKB-KW"/>
</dbReference>
<feature type="domain" description="SMC hinge" evidence="14">
    <location>
        <begin position="520"/>
        <end position="640"/>
    </location>
</feature>
<dbReference type="GO" id="GO:0005694">
    <property type="term" value="C:chromosome"/>
    <property type="evidence" value="ECO:0007669"/>
    <property type="project" value="InterPro"/>
</dbReference>